<gene>
    <name evidence="1" type="ORF">RUMOBE_03504</name>
</gene>
<dbReference type="EMBL" id="AAVO02000022">
    <property type="protein sequence ID" value="EDM85841.1"/>
    <property type="molecule type" value="Genomic_DNA"/>
</dbReference>
<dbReference type="eggNOG" id="ENOG5030FQ1">
    <property type="taxonomic scope" value="Bacteria"/>
</dbReference>
<dbReference type="Proteomes" id="UP000006002">
    <property type="component" value="Unassembled WGS sequence"/>
</dbReference>
<evidence type="ECO:0000313" key="1">
    <source>
        <dbReference type="EMBL" id="EDM85841.1"/>
    </source>
</evidence>
<name>A5ZWW0_9FIRM</name>
<dbReference type="Pfam" id="PF19499">
    <property type="entry name" value="DUF6034"/>
    <property type="match status" value="1"/>
</dbReference>
<dbReference type="InterPro" id="IPR046098">
    <property type="entry name" value="DUF6034"/>
</dbReference>
<reference evidence="1 2" key="2">
    <citation type="submission" date="2007-04" db="EMBL/GenBank/DDBJ databases">
        <title>Draft genome sequence of Ruminococcus obeum (ATCC 29174).</title>
        <authorList>
            <person name="Sudarsanam P."/>
            <person name="Ley R."/>
            <person name="Guruge J."/>
            <person name="Turnbaugh P.J."/>
            <person name="Mahowald M."/>
            <person name="Liep D."/>
            <person name="Gordon J."/>
        </authorList>
    </citation>
    <scope>NUCLEOTIDE SEQUENCE [LARGE SCALE GENOMIC DNA]</scope>
    <source>
        <strain evidence="1 2">ATCC 29174</strain>
    </source>
</reference>
<reference evidence="1 2" key="1">
    <citation type="submission" date="2007-03" db="EMBL/GenBank/DDBJ databases">
        <authorList>
            <person name="Fulton L."/>
            <person name="Clifton S."/>
            <person name="Fulton B."/>
            <person name="Xu J."/>
            <person name="Minx P."/>
            <person name="Pepin K.H."/>
            <person name="Johnson M."/>
            <person name="Thiruvilangam P."/>
            <person name="Bhonagiri V."/>
            <person name="Nash W.E."/>
            <person name="Mardis E.R."/>
            <person name="Wilson R.K."/>
        </authorList>
    </citation>
    <scope>NUCLEOTIDE SEQUENCE [LARGE SCALE GENOMIC DNA]</scope>
    <source>
        <strain evidence="1 2">ATCC 29174</strain>
    </source>
</reference>
<dbReference type="AlphaFoldDB" id="A5ZWW0"/>
<organism evidence="1 2">
    <name type="scientific">Blautia obeum ATCC 29174</name>
    <dbReference type="NCBI Taxonomy" id="411459"/>
    <lineage>
        <taxon>Bacteria</taxon>
        <taxon>Bacillati</taxon>
        <taxon>Bacillota</taxon>
        <taxon>Clostridia</taxon>
        <taxon>Lachnospirales</taxon>
        <taxon>Lachnospiraceae</taxon>
        <taxon>Blautia</taxon>
    </lineage>
</organism>
<accession>A5ZWW0</accession>
<sequence length="479" mass="53921">MVLFSYKKRVPFLIRIRKDGKVMKKVKMLMGAVLCMNLLAVSGCDSVVQSAVVEEKDETDQKKEENKKTVQETVAEQVEAPETYRAIIQADLRSADREDKENPMKFTLTADAPVKVPDVDAICLKKVKRVAISEEEQNKIKDTFGKGQLMQEENNENEQAGTYTVDGLTYQYSYVKSEQESDVEELGFQIAKFIFDDCGDMTLASSEKKEREERFQNYIKAGSGKVSEKEAKEKVSGLVSGDWELFESSSKALTEGNTTLEKDDFIFERALDGIPVNYVREISLPVNEQALEWENEDGTLHEGQSEGWENEVLTMDFCSGTIQSFLHRNPIEASNVSDERLFLLPFDEVKDIFEKTITLQVMTEDKNRMIAVDGGSNYRYPSIDAQSAEITITKVQLGYMRMPDSEDSDTEAVLVPVWDFYGTWTSEEPEYEYGNGEDGLVMGDVTMDDAGVPLLTIDARDGSVIQRIQAGWAVSMGDN</sequence>
<comment type="caution">
    <text evidence="1">The sequence shown here is derived from an EMBL/GenBank/DDBJ whole genome shotgun (WGS) entry which is preliminary data.</text>
</comment>
<protein>
    <submittedName>
        <fullName evidence="1">Uncharacterized protein</fullName>
    </submittedName>
</protein>
<proteinExistence type="predicted"/>
<dbReference type="HOGENOM" id="CLU_603803_0_0_9"/>
<evidence type="ECO:0000313" key="2">
    <source>
        <dbReference type="Proteomes" id="UP000006002"/>
    </source>
</evidence>